<dbReference type="Gene3D" id="3.40.50.300">
    <property type="entry name" value="P-loop containing nucleotide triphosphate hydrolases"/>
    <property type="match status" value="1"/>
</dbReference>
<evidence type="ECO:0000313" key="2">
    <source>
        <dbReference type="Proteomes" id="UP000229706"/>
    </source>
</evidence>
<evidence type="ECO:0000313" key="1">
    <source>
        <dbReference type="EMBL" id="PJB87767.1"/>
    </source>
</evidence>
<gene>
    <name evidence="1" type="ORF">CO083_05265</name>
</gene>
<evidence type="ECO:0008006" key="3">
    <source>
        <dbReference type="Google" id="ProtNLM"/>
    </source>
</evidence>
<organism evidence="1 2">
    <name type="scientific">Candidatus Roizmanbacteria bacterium CG_4_9_14_0_8_um_filter_34_12</name>
    <dbReference type="NCBI Taxonomy" id="1974840"/>
    <lineage>
        <taxon>Bacteria</taxon>
        <taxon>Candidatus Roizmaniibacteriota</taxon>
    </lineage>
</organism>
<accession>A0A2M8DBH5</accession>
<dbReference type="InterPro" id="IPR027417">
    <property type="entry name" value="P-loop_NTPase"/>
</dbReference>
<sequence length="233" mass="27541">MPNSIILDIADFHIRLNFYLNTESTQIEKKGGLSKFHEAIMLLLKNFISETIPSRIDYYINFHYSQPRLVQRHYNGEEIYFLHFYTKKRNYINTYQHLSISQFLYLLIKILQLLLARHDGFILHASAVQYKDKLLVFTGNSGSGKSTAMKLLKVKHPPFADDTLIIRMIGRSYYAFQSPMLEKYNGIKKSSQKIKIENIFFLSKADKETEIRRMKKNSKLINLFLRQVFLDER</sequence>
<comment type="caution">
    <text evidence="1">The sequence shown here is derived from an EMBL/GenBank/DDBJ whole genome shotgun (WGS) entry which is preliminary data.</text>
</comment>
<name>A0A2M8DBH5_9BACT</name>
<dbReference type="EMBL" id="PFTH01000193">
    <property type="protein sequence ID" value="PJB87767.1"/>
    <property type="molecule type" value="Genomic_DNA"/>
</dbReference>
<dbReference type="Proteomes" id="UP000229706">
    <property type="component" value="Unassembled WGS sequence"/>
</dbReference>
<proteinExistence type="predicted"/>
<dbReference type="AlphaFoldDB" id="A0A2M8DBH5"/>
<protein>
    <recommendedName>
        <fullName evidence="3">ABC transporter domain-containing protein</fullName>
    </recommendedName>
</protein>
<reference evidence="2" key="1">
    <citation type="submission" date="2017-09" db="EMBL/GenBank/DDBJ databases">
        <title>Depth-based differentiation of microbial function through sediment-hosted aquifers and enrichment of novel symbionts in the deep terrestrial subsurface.</title>
        <authorList>
            <person name="Probst A.J."/>
            <person name="Ladd B."/>
            <person name="Jarett J.K."/>
            <person name="Geller-Mcgrath D.E."/>
            <person name="Sieber C.M.K."/>
            <person name="Emerson J.B."/>
            <person name="Anantharaman K."/>
            <person name="Thomas B.C."/>
            <person name="Malmstrom R."/>
            <person name="Stieglmeier M."/>
            <person name="Klingl A."/>
            <person name="Woyke T."/>
            <person name="Ryan C.M."/>
            <person name="Banfield J.F."/>
        </authorList>
    </citation>
    <scope>NUCLEOTIDE SEQUENCE [LARGE SCALE GENOMIC DNA]</scope>
</reference>
<dbReference type="SUPFAM" id="SSF53795">
    <property type="entry name" value="PEP carboxykinase-like"/>
    <property type="match status" value="1"/>
</dbReference>